<dbReference type="Pfam" id="PF02995">
    <property type="entry name" value="DUF229"/>
    <property type="match status" value="2"/>
</dbReference>
<evidence type="ECO:0000313" key="3">
    <source>
        <dbReference type="EMBL" id="CAF3595818.1"/>
    </source>
</evidence>
<dbReference type="InterPro" id="IPR004245">
    <property type="entry name" value="DUF229"/>
</dbReference>
<reference evidence="3" key="1">
    <citation type="submission" date="2021-02" db="EMBL/GenBank/DDBJ databases">
        <authorList>
            <person name="Nowell W R."/>
        </authorList>
    </citation>
    <scope>NUCLEOTIDE SEQUENCE</scope>
</reference>
<organism evidence="3 4">
    <name type="scientific">Didymodactylos carnosus</name>
    <dbReference type="NCBI Taxonomy" id="1234261"/>
    <lineage>
        <taxon>Eukaryota</taxon>
        <taxon>Metazoa</taxon>
        <taxon>Spiralia</taxon>
        <taxon>Gnathifera</taxon>
        <taxon>Rotifera</taxon>
        <taxon>Eurotatoria</taxon>
        <taxon>Bdelloidea</taxon>
        <taxon>Philodinida</taxon>
        <taxon>Philodinidae</taxon>
        <taxon>Didymodactylos</taxon>
    </lineage>
</organism>
<proteinExistence type="predicted"/>
<dbReference type="PANTHER" id="PTHR10974:SF1">
    <property type="entry name" value="FI08016P-RELATED"/>
    <property type="match status" value="1"/>
</dbReference>
<accession>A0A8S2H3L3</accession>
<sequence>MFGFRKFQFILFINCLILLPIIYLLRNYKSESNFPQDTTTHVTQQHKLYRCKIPPHPLTSTIKISETISSYSCSIDYNDKIKIIANHSTFNSTSQQLTILCPLNASLDIVLSPDYITHRSTGSQTSVSLLINRLPDKQIVNKRQKLLNEQLLLLRKTDKIQLSIVDDELFTVTCNNQEQLFIQTIFKPEVANRSIQKQNRTKRNLPPVLVIEFDGVSRTHFHRKMINTMDYLQHKLSVMNYTIVDFEKYHALDRNSDGNIRSMFCASGKYGWGKSNNKDKKANLPCGVDDFIFNVFKSNGYSTSLITNMCVDYIGDYWGRTSEYHVDHESIIWSCHPEYDLNGQWSDVVGPYGVKRRCIDGKYVHTYQIDYVKDFVQKHDSNYLPYFSFISFIEGHELSMQILGMVDNELNLLIQYLTSSNLNQPPIILIVADHGLHYGPMWSDTTAGKMEARLPVLITIIPNQYLTESSKQILIQNRNFLVTPRDIYWTLYNIATNLVSEPITSTINDLRRQSLFDPLSTERDCVTEGIPQHMCACSLDGITINPALVGKNGK</sequence>
<dbReference type="Proteomes" id="UP000677228">
    <property type="component" value="Unassembled WGS sequence"/>
</dbReference>
<dbReference type="Proteomes" id="UP000682733">
    <property type="component" value="Unassembled WGS sequence"/>
</dbReference>
<comment type="caution">
    <text evidence="3">The sequence shown here is derived from an EMBL/GenBank/DDBJ whole genome shotgun (WGS) entry which is preliminary data.</text>
</comment>
<feature type="transmembrane region" description="Helical" evidence="1">
    <location>
        <begin position="7"/>
        <end position="25"/>
    </location>
</feature>
<keyword evidence="1" id="KW-1133">Transmembrane helix</keyword>
<protein>
    <submittedName>
        <fullName evidence="3">Uncharacterized protein</fullName>
    </submittedName>
</protein>
<dbReference type="AlphaFoldDB" id="A0A8S2H3L3"/>
<gene>
    <name evidence="2" type="ORF">OVA965_LOCUS5193</name>
    <name evidence="3" type="ORF">TMI583_LOCUS5191</name>
</gene>
<dbReference type="EMBL" id="CAJOBA010001436">
    <property type="protein sequence ID" value="CAF3595818.1"/>
    <property type="molecule type" value="Genomic_DNA"/>
</dbReference>
<keyword evidence="1" id="KW-0812">Transmembrane</keyword>
<dbReference type="Gene3D" id="3.40.720.10">
    <property type="entry name" value="Alkaline Phosphatase, subunit A"/>
    <property type="match status" value="1"/>
</dbReference>
<dbReference type="EMBL" id="CAJNOK010001436">
    <property type="protein sequence ID" value="CAF0811926.1"/>
    <property type="molecule type" value="Genomic_DNA"/>
</dbReference>
<keyword evidence="1" id="KW-0472">Membrane</keyword>
<dbReference type="PANTHER" id="PTHR10974">
    <property type="entry name" value="FI08016P-RELATED"/>
    <property type="match status" value="1"/>
</dbReference>
<evidence type="ECO:0000256" key="1">
    <source>
        <dbReference type="SAM" id="Phobius"/>
    </source>
</evidence>
<dbReference type="InterPro" id="IPR017850">
    <property type="entry name" value="Alkaline_phosphatase_core_sf"/>
</dbReference>
<evidence type="ECO:0000313" key="2">
    <source>
        <dbReference type="EMBL" id="CAF0811926.1"/>
    </source>
</evidence>
<dbReference type="GO" id="GO:0005615">
    <property type="term" value="C:extracellular space"/>
    <property type="evidence" value="ECO:0007669"/>
    <property type="project" value="TreeGrafter"/>
</dbReference>
<name>A0A8S2H3L3_9BILA</name>
<evidence type="ECO:0000313" key="4">
    <source>
        <dbReference type="Proteomes" id="UP000682733"/>
    </source>
</evidence>
<dbReference type="SUPFAM" id="SSF53649">
    <property type="entry name" value="Alkaline phosphatase-like"/>
    <property type="match status" value="1"/>
</dbReference>